<dbReference type="PANTHER" id="PTHR30026:SF13">
    <property type="entry name" value="MEMBRANE EFFLUX PROTEIN, PUTATIVE-RELATED"/>
    <property type="match status" value="1"/>
</dbReference>
<keyword evidence="4" id="KW-1134">Transmembrane beta strand</keyword>
<keyword evidence="7" id="KW-0998">Cell outer membrane</keyword>
<evidence type="ECO:0000256" key="3">
    <source>
        <dbReference type="ARBA" id="ARBA00022448"/>
    </source>
</evidence>
<dbReference type="InterPro" id="IPR003423">
    <property type="entry name" value="OMP_efflux"/>
</dbReference>
<evidence type="ECO:0000256" key="2">
    <source>
        <dbReference type="ARBA" id="ARBA00007613"/>
    </source>
</evidence>
<keyword evidence="10" id="KW-1185">Reference proteome</keyword>
<reference evidence="9 10" key="1">
    <citation type="submission" date="2021-12" db="EMBL/GenBank/DDBJ databases">
        <title>Discovery of the Pendulisporaceae a myxobacterial family with distinct sporulation behavior and unique specialized metabolism.</title>
        <authorList>
            <person name="Garcia R."/>
            <person name="Popoff A."/>
            <person name="Bader C.D."/>
            <person name="Loehr J."/>
            <person name="Walesch S."/>
            <person name="Walt C."/>
            <person name="Boldt J."/>
            <person name="Bunk B."/>
            <person name="Haeckl F.J.F.P.J."/>
            <person name="Gunesch A.P."/>
            <person name="Birkelbach J."/>
            <person name="Nuebel U."/>
            <person name="Pietschmann T."/>
            <person name="Bach T."/>
            <person name="Mueller R."/>
        </authorList>
    </citation>
    <scope>NUCLEOTIDE SEQUENCE [LARGE SCALE GENOMIC DNA]</scope>
    <source>
        <strain evidence="9 10">MSr11954</strain>
    </source>
</reference>
<evidence type="ECO:0000313" key="9">
    <source>
        <dbReference type="EMBL" id="WXB20245.1"/>
    </source>
</evidence>
<keyword evidence="5" id="KW-0812">Transmembrane</keyword>
<proteinExistence type="inferred from homology"/>
<sequence length="464" mass="51734">MTAFAPLARAGDLEDDEPAKKPEPAAAGAQAAAKHRTYTLAECLAMTDRNHPNLWAARARLAGFHAQLEEAKWTPFWQWTSQVTFGVLPQIGGTPYYTAAPANLLNTNFTDGLNPFIQFSINGTIPLYTFGKIEWARRAAEAQVRVGEWDVEKWRQQVRMDVRRAFYGAMLARDARYLLNDIHNRLNKAIEALQEKLDNGEAGVDEVDRIRLEVYRDQLLARAGEPDKAENFAMAALRFMTGVARDFDIPDEPLAPSDVEVRPVVSYLAAARLFRAEVNQARATISQRRASLEVARARLFPDIGLLFNMNYSTAPSVIRQDNAWVTDPFNRFTYSAALGARWSLDILPGQARVAGAEAALEEARALERNSLGGIAVEVENAYGVMLDARRREQMWAKAEHKAKGWISSVQDAIDLGTKDEKQLTEPLRVFVDSRLSHMTATMDYNLALADLARVSGWDAAAPKK</sequence>
<evidence type="ECO:0000256" key="7">
    <source>
        <dbReference type="ARBA" id="ARBA00023237"/>
    </source>
</evidence>
<protein>
    <submittedName>
        <fullName evidence="9">TolC family protein</fullName>
    </submittedName>
</protein>
<keyword evidence="3" id="KW-0813">Transport</keyword>
<evidence type="ECO:0000256" key="1">
    <source>
        <dbReference type="ARBA" id="ARBA00004442"/>
    </source>
</evidence>
<evidence type="ECO:0000256" key="6">
    <source>
        <dbReference type="ARBA" id="ARBA00023136"/>
    </source>
</evidence>
<dbReference type="SUPFAM" id="SSF56954">
    <property type="entry name" value="Outer membrane efflux proteins (OEP)"/>
    <property type="match status" value="1"/>
</dbReference>
<dbReference type="Gene3D" id="1.20.1600.10">
    <property type="entry name" value="Outer membrane efflux proteins (OEP)"/>
    <property type="match status" value="1"/>
</dbReference>
<evidence type="ECO:0000256" key="8">
    <source>
        <dbReference type="SAM" id="MobiDB-lite"/>
    </source>
</evidence>
<name>A0ABZ2MCK3_9BACT</name>
<dbReference type="InterPro" id="IPR051906">
    <property type="entry name" value="TolC-like"/>
</dbReference>
<comment type="similarity">
    <text evidence="2">Belongs to the outer membrane factor (OMF) (TC 1.B.17) family.</text>
</comment>
<feature type="region of interest" description="Disordered" evidence="8">
    <location>
        <begin position="1"/>
        <end position="31"/>
    </location>
</feature>
<dbReference type="RefSeq" id="WP_394829850.1">
    <property type="nucleotide sequence ID" value="NZ_CP089984.1"/>
</dbReference>
<accession>A0ABZ2MCK3</accession>
<evidence type="ECO:0000256" key="4">
    <source>
        <dbReference type="ARBA" id="ARBA00022452"/>
    </source>
</evidence>
<organism evidence="9 10">
    <name type="scientific">Pendulispora albinea</name>
    <dbReference type="NCBI Taxonomy" id="2741071"/>
    <lineage>
        <taxon>Bacteria</taxon>
        <taxon>Pseudomonadati</taxon>
        <taxon>Myxococcota</taxon>
        <taxon>Myxococcia</taxon>
        <taxon>Myxococcales</taxon>
        <taxon>Sorangiineae</taxon>
        <taxon>Pendulisporaceae</taxon>
        <taxon>Pendulispora</taxon>
    </lineage>
</organism>
<evidence type="ECO:0000313" key="10">
    <source>
        <dbReference type="Proteomes" id="UP001370348"/>
    </source>
</evidence>
<dbReference type="PANTHER" id="PTHR30026">
    <property type="entry name" value="OUTER MEMBRANE PROTEIN TOLC"/>
    <property type="match status" value="1"/>
</dbReference>
<comment type="subcellular location">
    <subcellularLocation>
        <location evidence="1">Cell outer membrane</location>
    </subcellularLocation>
</comment>
<gene>
    <name evidence="9" type="ORF">LZC94_25645</name>
</gene>
<dbReference type="Pfam" id="PF02321">
    <property type="entry name" value="OEP"/>
    <property type="match status" value="2"/>
</dbReference>
<evidence type="ECO:0000256" key="5">
    <source>
        <dbReference type="ARBA" id="ARBA00022692"/>
    </source>
</evidence>
<keyword evidence="6" id="KW-0472">Membrane</keyword>
<dbReference type="EMBL" id="CP089984">
    <property type="protein sequence ID" value="WXB20245.1"/>
    <property type="molecule type" value="Genomic_DNA"/>
</dbReference>
<dbReference type="Proteomes" id="UP001370348">
    <property type="component" value="Chromosome"/>
</dbReference>